<dbReference type="Gene3D" id="1.10.287.1490">
    <property type="match status" value="1"/>
</dbReference>
<proteinExistence type="predicted"/>
<dbReference type="InterPro" id="IPR056003">
    <property type="entry name" value="CT398_CC_hairpin"/>
</dbReference>
<dbReference type="Proteomes" id="UP000003179">
    <property type="component" value="Unassembled WGS sequence"/>
</dbReference>
<protein>
    <submittedName>
        <fullName evidence="4">Zinc ribbon domain protein</fullName>
    </submittedName>
</protein>
<dbReference type="Pfam" id="PF02591">
    <property type="entry name" value="Zn_ribbon_9"/>
    <property type="match status" value="1"/>
</dbReference>
<feature type="domain" description="C4-type zinc ribbon" evidence="2">
    <location>
        <begin position="248"/>
        <end position="282"/>
    </location>
</feature>
<evidence type="ECO:0000259" key="3">
    <source>
        <dbReference type="Pfam" id="PF24481"/>
    </source>
</evidence>
<keyword evidence="5" id="KW-1185">Reference proteome</keyword>
<gene>
    <name evidence="4" type="ORF">HMPREF9607_00508</name>
</gene>
<name>A0ABP2KCE3_9ACTN</name>
<dbReference type="Pfam" id="PF24481">
    <property type="entry name" value="CT398_CC"/>
    <property type="match status" value="1"/>
</dbReference>
<dbReference type="InterPro" id="IPR003743">
    <property type="entry name" value="Zf-RING_7"/>
</dbReference>
<accession>A0ABP2KCE3</accession>
<comment type="caution">
    <text evidence="4">The sequence shown here is derived from an EMBL/GenBank/DDBJ whole genome shotgun (WGS) entry which is preliminary data.</text>
</comment>
<dbReference type="EMBL" id="ADZU01000011">
    <property type="protein sequence ID" value="EFS93296.1"/>
    <property type="molecule type" value="Genomic_DNA"/>
</dbReference>
<keyword evidence="1" id="KW-0175">Coiled coil</keyword>
<feature type="domain" description="CT398-like coiled coil hairpin" evidence="3">
    <location>
        <begin position="58"/>
        <end position="238"/>
    </location>
</feature>
<feature type="coiled-coil region" evidence="1">
    <location>
        <begin position="141"/>
        <end position="178"/>
    </location>
</feature>
<evidence type="ECO:0000313" key="4">
    <source>
        <dbReference type="EMBL" id="EFS93296.1"/>
    </source>
</evidence>
<evidence type="ECO:0000259" key="2">
    <source>
        <dbReference type="Pfam" id="PF02591"/>
    </source>
</evidence>
<reference evidence="4" key="1">
    <citation type="submission" date="2010-08" db="EMBL/GenBank/DDBJ databases">
        <authorList>
            <person name="Weinstock G."/>
            <person name="Sodergren E."/>
            <person name="Clifton S."/>
            <person name="Fulton L."/>
            <person name="Fulton B."/>
            <person name="Courtney L."/>
            <person name="Fronick C."/>
            <person name="Harrison M."/>
            <person name="Strong C."/>
            <person name="Farmer C."/>
            <person name="Delahaunty K."/>
            <person name="Markovic C."/>
            <person name="Hall O."/>
            <person name="Minx P."/>
            <person name="Tomlinson C."/>
            <person name="Mitreva M."/>
            <person name="Hou S."/>
            <person name="Chen J."/>
            <person name="Wollam A."/>
            <person name="Pepin K.H."/>
            <person name="Johnson M."/>
            <person name="Bhonagiri V."/>
            <person name="Zhang X."/>
            <person name="Suruliraj S."/>
            <person name="Warren W."/>
            <person name="Chinwalla A."/>
            <person name="Mardis E.R."/>
            <person name="Wilson R.K."/>
        </authorList>
    </citation>
    <scope>NUCLEOTIDE SEQUENCE [LARGE SCALE GENOMIC DNA]</scope>
    <source>
        <strain evidence="4">HL044PA1</strain>
    </source>
</reference>
<evidence type="ECO:0000256" key="1">
    <source>
        <dbReference type="SAM" id="Coils"/>
    </source>
</evidence>
<sequence length="289" mass="32081">MEVHAGARELEFVVGSAAYMPRVMSTGGRLNFTCQQGHGTQEASVKAAAQDQWKLLDLAQTDRRIAQVEHRRQTLPELAALKDLAVQRRTLAEEVVAKSTALSDAKMEQERIEGDLEPARARMERNQKTVDAGTITDHKALRGLTEEIEHLGRRISRLEDAELDVMQAVEDAERAHADADRRRIELDGHIRTVLASRDAGLKGIDDELGELRRMRQTQAGGIPAELLKLYELLRERTGLGCTKLVHGVCEGCGIAANAADLRRYETAADDEVVRCEECNRILVRTGESI</sequence>
<organism evidence="4 5">
    <name type="scientific">Cutibacterium modestum HL044PA1</name>
    <dbReference type="NCBI Taxonomy" id="765109"/>
    <lineage>
        <taxon>Bacteria</taxon>
        <taxon>Bacillati</taxon>
        <taxon>Actinomycetota</taxon>
        <taxon>Actinomycetes</taxon>
        <taxon>Propionibacteriales</taxon>
        <taxon>Propionibacteriaceae</taxon>
        <taxon>Cutibacterium</taxon>
        <taxon>Cutibacterium modestum</taxon>
    </lineage>
</organism>
<evidence type="ECO:0000313" key="5">
    <source>
        <dbReference type="Proteomes" id="UP000003179"/>
    </source>
</evidence>